<accession>A0A318RZI6</accession>
<evidence type="ECO:0000256" key="6">
    <source>
        <dbReference type="ARBA" id="ARBA00023186"/>
    </source>
</evidence>
<dbReference type="Gene3D" id="3.30.70.1050">
    <property type="entry name" value="Trigger factor ribosome-binding domain"/>
    <property type="match status" value="1"/>
</dbReference>
<evidence type="ECO:0000256" key="2">
    <source>
        <dbReference type="ARBA" id="ARBA00005464"/>
    </source>
</evidence>
<evidence type="ECO:0000256" key="1">
    <source>
        <dbReference type="ARBA" id="ARBA00000971"/>
    </source>
</evidence>
<comment type="catalytic activity">
    <reaction evidence="1 9">
        <text>[protein]-peptidylproline (omega=180) = [protein]-peptidylproline (omega=0)</text>
        <dbReference type="Rhea" id="RHEA:16237"/>
        <dbReference type="Rhea" id="RHEA-COMP:10747"/>
        <dbReference type="Rhea" id="RHEA-COMP:10748"/>
        <dbReference type="ChEBI" id="CHEBI:83833"/>
        <dbReference type="ChEBI" id="CHEBI:83834"/>
        <dbReference type="EC" id="5.2.1.8"/>
    </reaction>
</comment>
<dbReference type="Gene3D" id="3.10.50.40">
    <property type="match status" value="1"/>
</dbReference>
<reference evidence="13 14" key="1">
    <citation type="submission" date="2018-06" db="EMBL/GenBank/DDBJ databases">
        <title>Genomic Encyclopedia of Type Strains, Phase IV (KMG-IV): sequencing the most valuable type-strain genomes for metagenomic binning, comparative biology and taxonomic classification.</title>
        <authorList>
            <person name="Goeker M."/>
        </authorList>
    </citation>
    <scope>NUCLEOTIDE SEQUENCE [LARGE SCALE GENOMIC DNA]</scope>
    <source>
        <strain evidence="13 14">DSM 18048</strain>
    </source>
</reference>
<sequence length="505" mass="55804">MAELLKREGNQVEFRVTVGKSDVQSAFNQVWSAVSRDVRVPGFRPGKAPRSVLEKRVGRGYVEGEVRDRLLDTFYPQAVRELQLNIVDAEITPETPQDGNDFSFTVRGETYPAVTLPNWRTFSLTASAPDITDDVLERTLRDLQERNATFESVERPVEATDMVTIEERGEDADGGTYPIYLDVAEEHVRDALVGKNIGDEVTITVPAHSHGDHEHAESSVSVKIIDVKHKQLQDLNEEFAKSLNFESLERLRKDLRSELERRAKNEGESARREQFVSQLADDMTVDVPSAMIRRRQEAMLDEIKDDLSRQGVKWDEYEKFMDEQGKLDEFVADLRKNAETRVKRDLALEQLAEDLGVRVSQSEFDASLRALATANRLSIEELRKQLGENGLNGYLATLVRDKALARAVELLTATQADAANAAQATEAAQASAETSSEGSEASAEQENAAAIDASDEPVTEVGSGAVAQTEASDEQSELTQQPIAEFASDQEGASGEESSGEAKSE</sequence>
<evidence type="ECO:0000313" key="14">
    <source>
        <dbReference type="Proteomes" id="UP000248326"/>
    </source>
</evidence>
<keyword evidence="9" id="KW-0963">Cytoplasm</keyword>
<comment type="similarity">
    <text evidence="2 9">Belongs to the FKBP-type PPIase family. Tig subfamily.</text>
</comment>
<feature type="compositionally biased region" description="Low complexity" evidence="10">
    <location>
        <begin position="424"/>
        <end position="452"/>
    </location>
</feature>
<dbReference type="InterPro" id="IPR005215">
    <property type="entry name" value="Trig_fac"/>
</dbReference>
<dbReference type="PANTHER" id="PTHR30560:SF3">
    <property type="entry name" value="TRIGGER FACTOR-LIKE PROTEIN TIG, CHLOROPLASTIC"/>
    <property type="match status" value="1"/>
</dbReference>
<evidence type="ECO:0000256" key="8">
    <source>
        <dbReference type="ARBA" id="ARBA00029986"/>
    </source>
</evidence>
<dbReference type="GO" id="GO:0005737">
    <property type="term" value="C:cytoplasm"/>
    <property type="evidence" value="ECO:0007669"/>
    <property type="project" value="UniProtKB-SubCell"/>
</dbReference>
<comment type="subcellular location">
    <subcellularLocation>
        <location evidence="9">Cytoplasm</location>
    </subcellularLocation>
    <text evidence="9">About half TF is bound to the ribosome near the polypeptide exit tunnel while the other half is free in the cytoplasm.</text>
</comment>
<dbReference type="SUPFAM" id="SSF109998">
    <property type="entry name" value="Triger factor/SurA peptide-binding domain-like"/>
    <property type="match status" value="1"/>
</dbReference>
<dbReference type="NCBIfam" id="TIGR00115">
    <property type="entry name" value="tig"/>
    <property type="match status" value="1"/>
</dbReference>
<dbReference type="GO" id="GO:0003755">
    <property type="term" value="F:peptidyl-prolyl cis-trans isomerase activity"/>
    <property type="evidence" value="ECO:0007669"/>
    <property type="project" value="UniProtKB-UniRule"/>
</dbReference>
<comment type="function">
    <text evidence="9">Involved in protein export. Acts as a chaperone by maintaining the newly synthesized protein in an open conformation. Functions as a peptidyl-prolyl cis-trans isomerase.</text>
</comment>
<dbReference type="SUPFAM" id="SSF54534">
    <property type="entry name" value="FKBP-like"/>
    <property type="match status" value="1"/>
</dbReference>
<dbReference type="Pfam" id="PF05697">
    <property type="entry name" value="Trigger_N"/>
    <property type="match status" value="1"/>
</dbReference>
<dbReference type="InterPro" id="IPR008880">
    <property type="entry name" value="Trigger_fac_C"/>
</dbReference>
<organism evidence="13 14">
    <name type="scientific">Deinococcus yavapaiensis KR-236</name>
    <dbReference type="NCBI Taxonomy" id="694435"/>
    <lineage>
        <taxon>Bacteria</taxon>
        <taxon>Thermotogati</taxon>
        <taxon>Deinococcota</taxon>
        <taxon>Deinococci</taxon>
        <taxon>Deinococcales</taxon>
        <taxon>Deinococcaceae</taxon>
        <taxon>Deinococcus</taxon>
    </lineage>
</organism>
<feature type="region of interest" description="Disordered" evidence="10">
    <location>
        <begin position="424"/>
        <end position="505"/>
    </location>
</feature>
<evidence type="ECO:0000256" key="4">
    <source>
        <dbReference type="ARBA" id="ARBA00016902"/>
    </source>
</evidence>
<feature type="compositionally biased region" description="Low complexity" evidence="10">
    <location>
        <begin position="487"/>
        <end position="497"/>
    </location>
</feature>
<name>A0A318RZI6_9DEIO</name>
<dbReference type="GO" id="GO:0015031">
    <property type="term" value="P:protein transport"/>
    <property type="evidence" value="ECO:0007669"/>
    <property type="project" value="UniProtKB-UniRule"/>
</dbReference>
<keyword evidence="7 9" id="KW-0413">Isomerase</keyword>
<dbReference type="InterPro" id="IPR037041">
    <property type="entry name" value="Trigger_fac_C_sf"/>
</dbReference>
<feature type="domain" description="Trigger factor C-terminal" evidence="12">
    <location>
        <begin position="247"/>
        <end position="404"/>
    </location>
</feature>
<dbReference type="EC" id="5.2.1.8" evidence="3 9"/>
<evidence type="ECO:0000259" key="12">
    <source>
        <dbReference type="Pfam" id="PF05698"/>
    </source>
</evidence>
<dbReference type="Pfam" id="PF05698">
    <property type="entry name" value="Trigger_C"/>
    <property type="match status" value="1"/>
</dbReference>
<dbReference type="InterPro" id="IPR027304">
    <property type="entry name" value="Trigger_fact/SurA_dom_sf"/>
</dbReference>
<keyword evidence="9" id="KW-0131">Cell cycle</keyword>
<dbReference type="SUPFAM" id="SSF102735">
    <property type="entry name" value="Trigger factor ribosome-binding domain"/>
    <property type="match status" value="1"/>
</dbReference>
<keyword evidence="5 9" id="KW-0697">Rotamase</keyword>
<dbReference type="Proteomes" id="UP000248326">
    <property type="component" value="Unassembled WGS sequence"/>
</dbReference>
<evidence type="ECO:0000256" key="5">
    <source>
        <dbReference type="ARBA" id="ARBA00023110"/>
    </source>
</evidence>
<comment type="domain">
    <text evidence="9">Consists of 3 domains; the N-terminus binds the ribosome, the middle domain has PPIase activity, while the C-terminus has intrinsic chaperone activity on its own.</text>
</comment>
<dbReference type="HAMAP" id="MF_00303">
    <property type="entry name" value="Trigger_factor_Tig"/>
    <property type="match status" value="1"/>
</dbReference>
<dbReference type="GO" id="GO:0051083">
    <property type="term" value="P:'de novo' cotranslational protein folding"/>
    <property type="evidence" value="ECO:0007669"/>
    <property type="project" value="TreeGrafter"/>
</dbReference>
<dbReference type="PANTHER" id="PTHR30560">
    <property type="entry name" value="TRIGGER FACTOR CHAPERONE AND PEPTIDYL-PROLYL CIS/TRANS ISOMERASE"/>
    <property type="match status" value="1"/>
</dbReference>
<feature type="domain" description="Trigger factor ribosome-binding bacterial" evidence="11">
    <location>
        <begin position="5"/>
        <end position="142"/>
    </location>
</feature>
<dbReference type="GO" id="GO:0043335">
    <property type="term" value="P:protein unfolding"/>
    <property type="evidence" value="ECO:0007669"/>
    <property type="project" value="TreeGrafter"/>
</dbReference>
<dbReference type="RefSeq" id="WP_110888772.1">
    <property type="nucleotide sequence ID" value="NZ_QJSX01000025.1"/>
</dbReference>
<comment type="caution">
    <text evidence="13">The sequence shown here is derived from an EMBL/GenBank/DDBJ whole genome shotgun (WGS) entry which is preliminary data.</text>
</comment>
<evidence type="ECO:0000256" key="3">
    <source>
        <dbReference type="ARBA" id="ARBA00013194"/>
    </source>
</evidence>
<proteinExistence type="inferred from homology"/>
<evidence type="ECO:0000256" key="7">
    <source>
        <dbReference type="ARBA" id="ARBA00023235"/>
    </source>
</evidence>
<evidence type="ECO:0000256" key="10">
    <source>
        <dbReference type="SAM" id="MobiDB-lite"/>
    </source>
</evidence>
<evidence type="ECO:0000313" key="13">
    <source>
        <dbReference type="EMBL" id="PYE49014.1"/>
    </source>
</evidence>
<protein>
    <recommendedName>
        <fullName evidence="4 9">Trigger factor</fullName>
        <shortName evidence="9">TF</shortName>
        <ecNumber evidence="3 9">5.2.1.8</ecNumber>
    </recommendedName>
    <alternativeName>
        <fullName evidence="8 9">PPIase</fullName>
    </alternativeName>
</protein>
<dbReference type="GO" id="GO:0051301">
    <property type="term" value="P:cell division"/>
    <property type="evidence" value="ECO:0007669"/>
    <property type="project" value="UniProtKB-KW"/>
</dbReference>
<keyword evidence="9" id="KW-0132">Cell division</keyword>
<evidence type="ECO:0000256" key="9">
    <source>
        <dbReference type="HAMAP-Rule" id="MF_00303"/>
    </source>
</evidence>
<dbReference type="AlphaFoldDB" id="A0A318RZI6"/>
<dbReference type="GO" id="GO:0044183">
    <property type="term" value="F:protein folding chaperone"/>
    <property type="evidence" value="ECO:0007669"/>
    <property type="project" value="TreeGrafter"/>
</dbReference>
<dbReference type="EMBL" id="QJSX01000025">
    <property type="protein sequence ID" value="PYE49014.1"/>
    <property type="molecule type" value="Genomic_DNA"/>
</dbReference>
<dbReference type="OrthoDB" id="9767721at2"/>
<dbReference type="InterPro" id="IPR008881">
    <property type="entry name" value="Trigger_fac_ribosome-bd_bac"/>
</dbReference>
<keyword evidence="6 9" id="KW-0143">Chaperone</keyword>
<dbReference type="InterPro" id="IPR046357">
    <property type="entry name" value="PPIase_dom_sf"/>
</dbReference>
<keyword evidence="14" id="KW-1185">Reference proteome</keyword>
<dbReference type="GO" id="GO:0043022">
    <property type="term" value="F:ribosome binding"/>
    <property type="evidence" value="ECO:0007669"/>
    <property type="project" value="TreeGrafter"/>
</dbReference>
<gene>
    <name evidence="9" type="primary">tig</name>
    <name evidence="13" type="ORF">DES52_12531</name>
</gene>
<dbReference type="Gene3D" id="1.10.3120.10">
    <property type="entry name" value="Trigger factor, C-terminal domain"/>
    <property type="match status" value="1"/>
</dbReference>
<evidence type="ECO:0000259" key="11">
    <source>
        <dbReference type="Pfam" id="PF05697"/>
    </source>
</evidence>
<dbReference type="InterPro" id="IPR036611">
    <property type="entry name" value="Trigger_fac_ribosome-bd_sf"/>
</dbReference>